<dbReference type="AlphaFoldDB" id="A0A813ZW86"/>
<dbReference type="PROSITE" id="PS50041">
    <property type="entry name" value="C_TYPE_LECTIN_2"/>
    <property type="match status" value="1"/>
</dbReference>
<evidence type="ECO:0000259" key="2">
    <source>
        <dbReference type="PROSITE" id="PS50041"/>
    </source>
</evidence>
<dbReference type="CDD" id="cd00037">
    <property type="entry name" value="CLECT"/>
    <property type="match status" value="1"/>
</dbReference>
<evidence type="ECO:0000313" key="6">
    <source>
        <dbReference type="EMBL" id="CAF3900600.1"/>
    </source>
</evidence>
<reference evidence="3" key="1">
    <citation type="submission" date="2021-02" db="EMBL/GenBank/DDBJ databases">
        <authorList>
            <person name="Nowell W R."/>
        </authorList>
    </citation>
    <scope>NUCLEOTIDE SEQUENCE</scope>
</reference>
<evidence type="ECO:0000313" key="3">
    <source>
        <dbReference type="EMBL" id="CAF0905523.1"/>
    </source>
</evidence>
<organism evidence="3 8">
    <name type="scientific">Rotaria sordida</name>
    <dbReference type="NCBI Taxonomy" id="392033"/>
    <lineage>
        <taxon>Eukaryota</taxon>
        <taxon>Metazoa</taxon>
        <taxon>Spiralia</taxon>
        <taxon>Gnathifera</taxon>
        <taxon>Rotifera</taxon>
        <taxon>Eurotatoria</taxon>
        <taxon>Bdelloidea</taxon>
        <taxon>Philodinida</taxon>
        <taxon>Philodinidae</taxon>
        <taxon>Rotaria</taxon>
    </lineage>
</organism>
<dbReference type="EMBL" id="CAJOAX010004328">
    <property type="protein sequence ID" value="CAF3900600.1"/>
    <property type="molecule type" value="Genomic_DNA"/>
</dbReference>
<evidence type="ECO:0000313" key="5">
    <source>
        <dbReference type="EMBL" id="CAF3760801.1"/>
    </source>
</evidence>
<sequence length="270" mass="31100">MSSELPDITKFLRDETKNKLVIYELEYNKIDDPNEKFRTKAKSQGQCACRLWLILFLVNFAIITIFMFLLLLILIEIGPVAPYQTYGKQCVSGKCDSSKGLVCTGINKSKTCQCPSGNWFWYDNTKCRECPPNWIVSNNGTGCYFVSDTELTFIDANQWCITSQSRPIEISNENIFVTLQSIKDFNFNLTKTYWIGLREIGPNTNIYRWITSLSTFSKSNYFCSGQPAHTYNYYFQEYDQCIGLYIQSNTSSCLRDSTCSNVSPFICELY</sequence>
<name>A0A813ZW86_9BILA</name>
<evidence type="ECO:0000313" key="7">
    <source>
        <dbReference type="Proteomes" id="UP000663870"/>
    </source>
</evidence>
<accession>A0A813ZW86</accession>
<dbReference type="SUPFAM" id="SSF56436">
    <property type="entry name" value="C-type lectin-like"/>
    <property type="match status" value="1"/>
</dbReference>
<evidence type="ECO:0000313" key="4">
    <source>
        <dbReference type="EMBL" id="CAF0909889.1"/>
    </source>
</evidence>
<protein>
    <recommendedName>
        <fullName evidence="2">C-type lectin domain-containing protein</fullName>
    </recommendedName>
</protein>
<keyword evidence="7" id="KW-1185">Reference proteome</keyword>
<dbReference type="SMART" id="SM00034">
    <property type="entry name" value="CLECT"/>
    <property type="match status" value="1"/>
</dbReference>
<keyword evidence="1" id="KW-0812">Transmembrane</keyword>
<feature type="transmembrane region" description="Helical" evidence="1">
    <location>
        <begin position="51"/>
        <end position="75"/>
    </location>
</feature>
<dbReference type="InterPro" id="IPR016186">
    <property type="entry name" value="C-type_lectin-like/link_sf"/>
</dbReference>
<dbReference type="InterPro" id="IPR001304">
    <property type="entry name" value="C-type_lectin-like"/>
</dbReference>
<keyword evidence="1" id="KW-0472">Membrane</keyword>
<gene>
    <name evidence="5" type="ORF">FNK824_LOCUS12789</name>
    <name evidence="4" type="ORF">JXQ802_LOCUS9589</name>
    <name evidence="6" type="ORF">OTI717_LOCUS23764</name>
    <name evidence="3" type="ORF">SEV965_LOCUS5864</name>
</gene>
<dbReference type="EMBL" id="CAJNOL010000177">
    <property type="protein sequence ID" value="CAF0909889.1"/>
    <property type="molecule type" value="Genomic_DNA"/>
</dbReference>
<comment type="caution">
    <text evidence="3">The sequence shown here is derived from an EMBL/GenBank/DDBJ whole genome shotgun (WGS) entry which is preliminary data.</text>
</comment>
<dbReference type="EMBL" id="CAJOBE010001629">
    <property type="protein sequence ID" value="CAF3760801.1"/>
    <property type="molecule type" value="Genomic_DNA"/>
</dbReference>
<keyword evidence="1" id="KW-1133">Transmembrane helix</keyword>
<dbReference type="InterPro" id="IPR016187">
    <property type="entry name" value="CTDL_fold"/>
</dbReference>
<proteinExistence type="predicted"/>
<dbReference type="EMBL" id="CAJNOU010000184">
    <property type="protein sequence ID" value="CAF0905523.1"/>
    <property type="molecule type" value="Genomic_DNA"/>
</dbReference>
<dbReference type="Proteomes" id="UP000663823">
    <property type="component" value="Unassembled WGS sequence"/>
</dbReference>
<dbReference type="Proteomes" id="UP000663870">
    <property type="component" value="Unassembled WGS sequence"/>
</dbReference>
<evidence type="ECO:0000256" key="1">
    <source>
        <dbReference type="SAM" id="Phobius"/>
    </source>
</evidence>
<dbReference type="Gene3D" id="3.10.100.10">
    <property type="entry name" value="Mannose-Binding Protein A, subunit A"/>
    <property type="match status" value="1"/>
</dbReference>
<evidence type="ECO:0000313" key="8">
    <source>
        <dbReference type="Proteomes" id="UP000663889"/>
    </source>
</evidence>
<dbReference type="Proteomes" id="UP000663889">
    <property type="component" value="Unassembled WGS sequence"/>
</dbReference>
<dbReference type="Proteomes" id="UP000663874">
    <property type="component" value="Unassembled WGS sequence"/>
</dbReference>
<feature type="domain" description="C-type lectin" evidence="2">
    <location>
        <begin position="139"/>
        <end position="268"/>
    </location>
</feature>